<dbReference type="NCBIfam" id="TIGR03344">
    <property type="entry name" value="VI_effect_Hcp1"/>
    <property type="match status" value="1"/>
</dbReference>
<protein>
    <submittedName>
        <fullName evidence="1">Type VI secretion system tube protein Hcp</fullName>
    </submittedName>
</protein>
<dbReference type="Gene3D" id="2.30.110.20">
    <property type="entry name" value="Hcp1-like"/>
    <property type="match status" value="1"/>
</dbReference>
<name>A0A927DTT7_KLEPN</name>
<proteinExistence type="predicted"/>
<dbReference type="InterPro" id="IPR036624">
    <property type="entry name" value="Hcp1-lik_sf"/>
</dbReference>
<dbReference type="InterPro" id="IPR008514">
    <property type="entry name" value="T6SS_Hcp"/>
</dbReference>
<dbReference type="SUPFAM" id="SSF141452">
    <property type="entry name" value="Hcp1-like"/>
    <property type="match status" value="1"/>
</dbReference>
<sequence length="163" mass="17763">MSNPAYLWLTDTNGSPITGSSLVTGRIGAIELKAVTHHLSIPVDGNTGRLTGTRVHTPITVQKDFDKTTPLLYKALSENQTLKSATIKMYQILDAGVESEYFNITLENVKVTGITPNLFPDSGTGTHSETIQLRYEAITWKHCDGNIIYKDSSEPQGNGINSP</sequence>
<dbReference type="AlphaFoldDB" id="A0A927DTT7"/>
<dbReference type="EMBL" id="JACXSW010000013">
    <property type="protein sequence ID" value="MBD3716187.1"/>
    <property type="molecule type" value="Genomic_DNA"/>
</dbReference>
<dbReference type="PANTHER" id="PTHR34319">
    <property type="entry name" value="MAJOR EXPORTED PROTEIN"/>
    <property type="match status" value="1"/>
</dbReference>
<reference evidence="1" key="1">
    <citation type="submission" date="2020-07" db="EMBL/GenBank/DDBJ databases">
        <title>Clinical and genomic characterization of carbapenemase-producing Enterobacterales causing secondary infections during the COVID-19 crisis at a New York City hospital.</title>
        <authorList>
            <person name="Gomez-Simmonds A."/>
            <person name="Annavajhala M.K."/>
            <person name="Uhlemann A.-C."/>
        </authorList>
    </citation>
    <scope>NUCLEOTIDE SEQUENCE</scope>
    <source>
        <strain evidence="1">KP1827</strain>
    </source>
</reference>
<accession>A0A927DTT7</accession>
<dbReference type="Proteomes" id="UP000639195">
    <property type="component" value="Unassembled WGS sequence"/>
</dbReference>
<dbReference type="PANTHER" id="PTHR34319:SF6">
    <property type="entry name" value="MAJOR EXPORTED PROTEIN"/>
    <property type="match status" value="1"/>
</dbReference>
<gene>
    <name evidence="1" type="ORF">IE979_18055</name>
</gene>
<organism evidence="1 2">
    <name type="scientific">Klebsiella pneumoniae</name>
    <dbReference type="NCBI Taxonomy" id="573"/>
    <lineage>
        <taxon>Bacteria</taxon>
        <taxon>Pseudomonadati</taxon>
        <taxon>Pseudomonadota</taxon>
        <taxon>Gammaproteobacteria</taxon>
        <taxon>Enterobacterales</taxon>
        <taxon>Enterobacteriaceae</taxon>
        <taxon>Klebsiella/Raoultella group</taxon>
        <taxon>Klebsiella</taxon>
        <taxon>Klebsiella pneumoniae complex</taxon>
    </lineage>
</organism>
<evidence type="ECO:0000313" key="1">
    <source>
        <dbReference type="EMBL" id="MBD3716187.1"/>
    </source>
</evidence>
<evidence type="ECO:0000313" key="2">
    <source>
        <dbReference type="Proteomes" id="UP000639195"/>
    </source>
</evidence>
<dbReference type="InterPro" id="IPR052947">
    <property type="entry name" value="T6SS_Hcp1_domain"/>
</dbReference>
<comment type="caution">
    <text evidence="1">The sequence shown here is derived from an EMBL/GenBank/DDBJ whole genome shotgun (WGS) entry which is preliminary data.</text>
</comment>
<dbReference type="Pfam" id="PF05638">
    <property type="entry name" value="T6SS_HCP"/>
    <property type="match status" value="1"/>
</dbReference>